<organism evidence="7 8">
    <name type="scientific">Actinocatenispora comari</name>
    <dbReference type="NCBI Taxonomy" id="2807577"/>
    <lineage>
        <taxon>Bacteria</taxon>
        <taxon>Bacillati</taxon>
        <taxon>Actinomycetota</taxon>
        <taxon>Actinomycetes</taxon>
        <taxon>Micromonosporales</taxon>
        <taxon>Micromonosporaceae</taxon>
        <taxon>Actinocatenispora</taxon>
    </lineage>
</organism>
<evidence type="ECO:0000313" key="7">
    <source>
        <dbReference type="EMBL" id="GIL25710.1"/>
    </source>
</evidence>
<dbReference type="Proteomes" id="UP000614996">
    <property type="component" value="Unassembled WGS sequence"/>
</dbReference>
<dbReference type="SUPFAM" id="SSF56349">
    <property type="entry name" value="DNA breaking-rejoining enzymes"/>
    <property type="match status" value="1"/>
</dbReference>
<sequence length="378" mass="42375">MARRANGEGSIFPRKDGRFQAAYYVLTPDGHRKRKYVYGRTRDECHAKLVDMQAKTAQGIPLAVKTWTLERYLGYWLRDVVGRNRRASTLAGYETVIRVHLVPALGSKRLDRLTPRDVRTLLNAKKRSGLSVRMVQYVHAVLRNALQNAVREELLVRNVAKLVQVESPDYNVGSGLSPAQARKLLATVRPTRWHAVYVLALTLGLRRGELLGLRWSDIDLSKQCLTVRHNLVRASGKLLDQAPKTRKSRRTLPLPQPVITALREQRTRQAEDRLRAGSSWVDNGLVFATAVGTPIEPRNLTRHFYSVRDRAGLGSTRFHDLRHTCVTLLLDLGTPPHIVQAIAGHSHIDVTMTIYAHAALDEQAAALRKLGDALGQDG</sequence>
<dbReference type="PANTHER" id="PTHR30349:SF91">
    <property type="entry name" value="INTA PROTEIN"/>
    <property type="match status" value="1"/>
</dbReference>
<dbReference type="InterPro" id="IPR004107">
    <property type="entry name" value="Integrase_SAM-like_N"/>
</dbReference>
<name>A0A8J4A7M8_9ACTN</name>
<evidence type="ECO:0000256" key="1">
    <source>
        <dbReference type="ARBA" id="ARBA00022908"/>
    </source>
</evidence>
<dbReference type="EMBL" id="BOPO01000008">
    <property type="protein sequence ID" value="GIL25710.1"/>
    <property type="molecule type" value="Genomic_DNA"/>
</dbReference>
<comment type="caution">
    <text evidence="7">The sequence shown here is derived from an EMBL/GenBank/DDBJ whole genome shotgun (WGS) entry which is preliminary data.</text>
</comment>
<dbReference type="Pfam" id="PF00589">
    <property type="entry name" value="Phage_integrase"/>
    <property type="match status" value="1"/>
</dbReference>
<dbReference type="Gene3D" id="1.10.150.130">
    <property type="match status" value="1"/>
</dbReference>
<dbReference type="PROSITE" id="PS51900">
    <property type="entry name" value="CB"/>
    <property type="match status" value="1"/>
</dbReference>
<dbReference type="Gene3D" id="1.10.443.10">
    <property type="entry name" value="Intergrase catalytic core"/>
    <property type="match status" value="1"/>
</dbReference>
<dbReference type="PROSITE" id="PS51898">
    <property type="entry name" value="TYR_RECOMBINASE"/>
    <property type="match status" value="1"/>
</dbReference>
<evidence type="ECO:0000256" key="4">
    <source>
        <dbReference type="PROSITE-ProRule" id="PRU01248"/>
    </source>
</evidence>
<dbReference type="InterPro" id="IPR010998">
    <property type="entry name" value="Integrase_recombinase_N"/>
</dbReference>
<keyword evidence="1" id="KW-0229">DNA integration</keyword>
<proteinExistence type="predicted"/>
<dbReference type="RefSeq" id="WP_207123312.1">
    <property type="nucleotide sequence ID" value="NZ_BOPO01000008.1"/>
</dbReference>
<evidence type="ECO:0000259" key="5">
    <source>
        <dbReference type="PROSITE" id="PS51898"/>
    </source>
</evidence>
<protein>
    <submittedName>
        <fullName evidence="7">Site-specific integrase</fullName>
    </submittedName>
</protein>
<accession>A0A8J4A7M8</accession>
<dbReference type="InterPro" id="IPR044068">
    <property type="entry name" value="CB"/>
</dbReference>
<gene>
    <name evidence="7" type="ORF">NUM_09640</name>
</gene>
<dbReference type="InterPro" id="IPR002104">
    <property type="entry name" value="Integrase_catalytic"/>
</dbReference>
<feature type="domain" description="Core-binding (CB)" evidence="6">
    <location>
        <begin position="67"/>
        <end position="150"/>
    </location>
</feature>
<dbReference type="Pfam" id="PF14659">
    <property type="entry name" value="Phage_int_SAM_3"/>
    <property type="match status" value="1"/>
</dbReference>
<dbReference type="GO" id="GO:0006310">
    <property type="term" value="P:DNA recombination"/>
    <property type="evidence" value="ECO:0007669"/>
    <property type="project" value="UniProtKB-KW"/>
</dbReference>
<dbReference type="PANTHER" id="PTHR30349">
    <property type="entry name" value="PHAGE INTEGRASE-RELATED"/>
    <property type="match status" value="1"/>
</dbReference>
<keyword evidence="2 4" id="KW-0238">DNA-binding</keyword>
<dbReference type="InterPro" id="IPR013762">
    <property type="entry name" value="Integrase-like_cat_sf"/>
</dbReference>
<evidence type="ECO:0000313" key="8">
    <source>
        <dbReference type="Proteomes" id="UP000614996"/>
    </source>
</evidence>
<dbReference type="CDD" id="cd01189">
    <property type="entry name" value="INT_ICEBs1_C_like"/>
    <property type="match status" value="1"/>
</dbReference>
<feature type="domain" description="Tyr recombinase" evidence="5">
    <location>
        <begin position="171"/>
        <end position="368"/>
    </location>
</feature>
<dbReference type="InterPro" id="IPR011010">
    <property type="entry name" value="DNA_brk_join_enz"/>
</dbReference>
<dbReference type="InterPro" id="IPR050090">
    <property type="entry name" value="Tyrosine_recombinase_XerCD"/>
</dbReference>
<dbReference type="AlphaFoldDB" id="A0A8J4A7M8"/>
<reference evidence="8" key="1">
    <citation type="journal article" date="2021" name="Int. J. Syst. Evol. Microbiol.">
        <title>Actinocatenispora comari sp. nov., an endophytic actinomycete isolated from aerial parts of Comarum salesowianum.</title>
        <authorList>
            <person name="Oyunbileg N."/>
            <person name="Iizaka Y."/>
            <person name="Hamada M."/>
            <person name="Davaapurev B.O."/>
            <person name="Fukumoto A."/>
            <person name="Tsetseg B."/>
            <person name="Kato F."/>
            <person name="Tamura T."/>
            <person name="Batkhuu J."/>
            <person name="Anzai Y."/>
        </authorList>
    </citation>
    <scope>NUCLEOTIDE SEQUENCE [LARGE SCALE GENOMIC DNA]</scope>
    <source>
        <strain evidence="8">NUM-2625</strain>
    </source>
</reference>
<keyword evidence="3" id="KW-0233">DNA recombination</keyword>
<evidence type="ECO:0000256" key="3">
    <source>
        <dbReference type="ARBA" id="ARBA00023172"/>
    </source>
</evidence>
<dbReference type="GO" id="GO:0015074">
    <property type="term" value="P:DNA integration"/>
    <property type="evidence" value="ECO:0007669"/>
    <property type="project" value="UniProtKB-KW"/>
</dbReference>
<evidence type="ECO:0000256" key="2">
    <source>
        <dbReference type="ARBA" id="ARBA00023125"/>
    </source>
</evidence>
<keyword evidence="8" id="KW-1185">Reference proteome</keyword>
<dbReference type="GO" id="GO:0003677">
    <property type="term" value="F:DNA binding"/>
    <property type="evidence" value="ECO:0007669"/>
    <property type="project" value="UniProtKB-UniRule"/>
</dbReference>
<evidence type="ECO:0000259" key="6">
    <source>
        <dbReference type="PROSITE" id="PS51900"/>
    </source>
</evidence>